<dbReference type="Proteomes" id="UP000702209">
    <property type="component" value="Unassembled WGS sequence"/>
</dbReference>
<protein>
    <submittedName>
        <fullName evidence="3">SDR family NAD(P)-dependent oxidoreductase</fullName>
    </submittedName>
</protein>
<dbReference type="InterPro" id="IPR036291">
    <property type="entry name" value="NAD(P)-bd_dom_sf"/>
</dbReference>
<dbReference type="Gene3D" id="3.40.50.720">
    <property type="entry name" value="NAD(P)-binding Rossmann-like Domain"/>
    <property type="match status" value="1"/>
</dbReference>
<sequence>MSDQRTVLITGGTGSLGFRTAEAILRDPDRVVVITGRGADAVNAAAARLGDRAVGMSLDLASLPAVRRFARGFGELGLPPLHAIVCNAGTQIVSGAVRTVDGIEQTFAVNHLAHFLLVRELLPTMATPGRIVFVASDTHDPAKPTGMPRPVYTTAWDLAHPDDSDTVGPGLAGRRRYTTSKLCNVLATYEFARYLDTGTVPPAVTVNAFDPGLMPGTGLGRDYRGIQGWAWRYLLPALTIIPGINVHTPRRSAAALARLVLAPELAGTTGRYFSGRREIESSAESYDIAKGEDLWKTSVEIIEKL</sequence>
<gene>
    <name evidence="3" type="ORF">IU459_20735</name>
</gene>
<reference evidence="3 4" key="1">
    <citation type="submission" date="2020-10" db="EMBL/GenBank/DDBJ databases">
        <title>Identification of Nocardia species via Next-generation sequencing and recognition of intraspecies genetic diversity.</title>
        <authorList>
            <person name="Li P."/>
            <person name="Li P."/>
            <person name="Lu B."/>
        </authorList>
    </citation>
    <scope>NUCLEOTIDE SEQUENCE [LARGE SCALE GENOMIC DNA]</scope>
    <source>
        <strain evidence="3 4">BJ06-0157</strain>
    </source>
</reference>
<evidence type="ECO:0000313" key="4">
    <source>
        <dbReference type="Proteomes" id="UP000702209"/>
    </source>
</evidence>
<dbReference type="SUPFAM" id="SSF51735">
    <property type="entry name" value="NAD(P)-binding Rossmann-fold domains"/>
    <property type="match status" value="1"/>
</dbReference>
<accession>A0ABS0CUH1</accession>
<dbReference type="PANTHER" id="PTHR24320">
    <property type="entry name" value="RETINOL DEHYDROGENASE"/>
    <property type="match status" value="1"/>
</dbReference>
<keyword evidence="2" id="KW-0560">Oxidoreductase</keyword>
<name>A0ABS0CUH1_9NOCA</name>
<dbReference type="RefSeq" id="WP_195131201.1">
    <property type="nucleotide sequence ID" value="NZ_JADLQX010000015.1"/>
</dbReference>
<dbReference type="PRINTS" id="PR00081">
    <property type="entry name" value="GDHRDH"/>
</dbReference>
<comment type="caution">
    <text evidence="3">The sequence shown here is derived from an EMBL/GenBank/DDBJ whole genome shotgun (WGS) entry which is preliminary data.</text>
</comment>
<proteinExistence type="inferred from homology"/>
<dbReference type="Pfam" id="PF00106">
    <property type="entry name" value="adh_short"/>
    <property type="match status" value="1"/>
</dbReference>
<dbReference type="EMBL" id="JADLQX010000015">
    <property type="protein sequence ID" value="MBF6299951.1"/>
    <property type="molecule type" value="Genomic_DNA"/>
</dbReference>
<comment type="similarity">
    <text evidence="1">Belongs to the short-chain dehydrogenases/reductases (SDR) family.</text>
</comment>
<organism evidence="3 4">
    <name type="scientific">Nocardia amamiensis</name>
    <dbReference type="NCBI Taxonomy" id="404578"/>
    <lineage>
        <taxon>Bacteria</taxon>
        <taxon>Bacillati</taxon>
        <taxon>Actinomycetota</taxon>
        <taxon>Actinomycetes</taxon>
        <taxon>Mycobacteriales</taxon>
        <taxon>Nocardiaceae</taxon>
        <taxon>Nocardia</taxon>
    </lineage>
</organism>
<keyword evidence="4" id="KW-1185">Reference proteome</keyword>
<evidence type="ECO:0000313" key="3">
    <source>
        <dbReference type="EMBL" id="MBF6299951.1"/>
    </source>
</evidence>
<dbReference type="InterPro" id="IPR002347">
    <property type="entry name" value="SDR_fam"/>
</dbReference>
<evidence type="ECO:0000256" key="2">
    <source>
        <dbReference type="ARBA" id="ARBA00023002"/>
    </source>
</evidence>
<evidence type="ECO:0000256" key="1">
    <source>
        <dbReference type="ARBA" id="ARBA00006484"/>
    </source>
</evidence>
<dbReference type="PANTHER" id="PTHR24320:SF148">
    <property type="entry name" value="NAD(P)-BINDING ROSSMANN-FOLD SUPERFAMILY PROTEIN"/>
    <property type="match status" value="1"/>
</dbReference>